<gene>
    <name evidence="3" type="ORF">NCTC10126_00266</name>
    <name evidence="2" type="ORF">NPA07_01015</name>
</gene>
<feature type="transmembrane region" description="Helical" evidence="1">
    <location>
        <begin position="64"/>
        <end position="93"/>
    </location>
</feature>
<evidence type="ECO:0000313" key="2">
    <source>
        <dbReference type="EMBL" id="UUD35440.1"/>
    </source>
</evidence>
<organism evidence="3 4">
    <name type="scientific">Mycoplasmopsis caviae</name>
    <dbReference type="NCBI Taxonomy" id="55603"/>
    <lineage>
        <taxon>Bacteria</taxon>
        <taxon>Bacillati</taxon>
        <taxon>Mycoplasmatota</taxon>
        <taxon>Mycoplasmoidales</taxon>
        <taxon>Metamycoplasmataceae</taxon>
        <taxon>Mycoplasmopsis</taxon>
    </lineage>
</organism>
<evidence type="ECO:0000313" key="4">
    <source>
        <dbReference type="Proteomes" id="UP000280036"/>
    </source>
</evidence>
<dbReference type="EMBL" id="CP101806">
    <property type="protein sequence ID" value="UUD35440.1"/>
    <property type="molecule type" value="Genomic_DNA"/>
</dbReference>
<dbReference type="OrthoDB" id="9995394at2"/>
<keyword evidence="1" id="KW-0472">Membrane</keyword>
<reference evidence="2" key="2">
    <citation type="submission" date="2022-07" db="EMBL/GenBank/DDBJ databases">
        <title>Complete genome of Mycoplasma caviae type strain G122.</title>
        <authorList>
            <person name="Spergser J."/>
        </authorList>
    </citation>
    <scope>NUCLEOTIDE SEQUENCE</scope>
    <source>
        <strain evidence="2">G122</strain>
    </source>
</reference>
<proteinExistence type="predicted"/>
<evidence type="ECO:0000313" key="5">
    <source>
        <dbReference type="Proteomes" id="UP001058569"/>
    </source>
</evidence>
<evidence type="ECO:0000313" key="3">
    <source>
        <dbReference type="EMBL" id="VDR41783.1"/>
    </source>
</evidence>
<dbReference type="AlphaFoldDB" id="A0A3P8MF69"/>
<sequence>MNKENKDENSLEITTLNNVEKFKILKNDDLNSLTPEQRKELINDAINSTEKNQKNIIANRRKRYLSTLAIILVAGAMIAITVILIIALIVYIYK</sequence>
<dbReference type="RefSeq" id="WP_126118050.1">
    <property type="nucleotide sequence ID" value="NZ_CP101806.1"/>
</dbReference>
<reference evidence="3 4" key="1">
    <citation type="submission" date="2018-12" db="EMBL/GenBank/DDBJ databases">
        <authorList>
            <consortium name="Pathogen Informatics"/>
        </authorList>
    </citation>
    <scope>NUCLEOTIDE SEQUENCE [LARGE SCALE GENOMIC DNA]</scope>
    <source>
        <strain evidence="3 4">NCTC10126</strain>
    </source>
</reference>
<keyword evidence="5" id="KW-1185">Reference proteome</keyword>
<accession>A0A3P8MF69</accession>
<protein>
    <submittedName>
        <fullName evidence="3">Uncharacterized protein</fullName>
    </submittedName>
</protein>
<keyword evidence="1" id="KW-0812">Transmembrane</keyword>
<dbReference type="Proteomes" id="UP001058569">
    <property type="component" value="Chromosome"/>
</dbReference>
<dbReference type="Proteomes" id="UP000280036">
    <property type="component" value="Unassembled WGS sequence"/>
</dbReference>
<evidence type="ECO:0000256" key="1">
    <source>
        <dbReference type="SAM" id="Phobius"/>
    </source>
</evidence>
<keyword evidence="1" id="KW-1133">Transmembrane helix</keyword>
<name>A0A3P8MF69_9BACT</name>
<dbReference type="EMBL" id="UZVY01000001">
    <property type="protein sequence ID" value="VDR41783.1"/>
    <property type="molecule type" value="Genomic_DNA"/>
</dbReference>